<gene>
    <name evidence="6" type="ORF">DEO72_LG5g51</name>
</gene>
<organism evidence="6 7">
    <name type="scientific">Vigna unguiculata</name>
    <name type="common">Cowpea</name>
    <dbReference type="NCBI Taxonomy" id="3917"/>
    <lineage>
        <taxon>Eukaryota</taxon>
        <taxon>Viridiplantae</taxon>
        <taxon>Streptophyta</taxon>
        <taxon>Embryophyta</taxon>
        <taxon>Tracheophyta</taxon>
        <taxon>Spermatophyta</taxon>
        <taxon>Magnoliopsida</taxon>
        <taxon>eudicotyledons</taxon>
        <taxon>Gunneridae</taxon>
        <taxon>Pentapetalae</taxon>
        <taxon>rosids</taxon>
        <taxon>fabids</taxon>
        <taxon>Fabales</taxon>
        <taxon>Fabaceae</taxon>
        <taxon>Papilionoideae</taxon>
        <taxon>50 kb inversion clade</taxon>
        <taxon>NPAAA clade</taxon>
        <taxon>indigoferoid/millettioid clade</taxon>
        <taxon>Phaseoleae</taxon>
        <taxon>Vigna</taxon>
    </lineage>
</organism>
<evidence type="ECO:0000313" key="6">
    <source>
        <dbReference type="EMBL" id="QCD91995.1"/>
    </source>
</evidence>
<evidence type="ECO:0000256" key="3">
    <source>
        <dbReference type="ARBA" id="ARBA00023125"/>
    </source>
</evidence>
<keyword evidence="7" id="KW-1185">Reference proteome</keyword>
<dbReference type="GO" id="GO:0005634">
    <property type="term" value="C:nucleus"/>
    <property type="evidence" value="ECO:0007669"/>
    <property type="project" value="UniProtKB-SubCell"/>
</dbReference>
<keyword evidence="4" id="KW-0804">Transcription</keyword>
<name>A0A4D6LTU0_VIGUN</name>
<dbReference type="GO" id="GO:0003677">
    <property type="term" value="F:DNA binding"/>
    <property type="evidence" value="ECO:0007669"/>
    <property type="project" value="UniProtKB-KW"/>
</dbReference>
<dbReference type="PANTHER" id="PTHR34269:SF11">
    <property type="entry name" value="B3 DOMAIN PROTEIN"/>
    <property type="match status" value="1"/>
</dbReference>
<protein>
    <submittedName>
        <fullName evidence="6">Uncharacterized protein</fullName>
    </submittedName>
</protein>
<accession>A0A4D6LTU0</accession>
<dbReference type="PANTHER" id="PTHR34269">
    <property type="entry name" value="TRANSCRIPTION FACTOR B3-DOMAIN FAMILY-RELATED"/>
    <property type="match status" value="1"/>
</dbReference>
<dbReference type="InterPro" id="IPR051442">
    <property type="entry name" value="B3_domain"/>
</dbReference>
<dbReference type="Proteomes" id="UP000501690">
    <property type="component" value="Linkage Group LG5"/>
</dbReference>
<evidence type="ECO:0000256" key="5">
    <source>
        <dbReference type="ARBA" id="ARBA00023242"/>
    </source>
</evidence>
<reference evidence="6 7" key="1">
    <citation type="submission" date="2019-04" db="EMBL/GenBank/DDBJ databases">
        <title>An improved genome assembly and genetic linkage map for asparagus bean, Vigna unguiculata ssp. sesquipedialis.</title>
        <authorList>
            <person name="Xia Q."/>
            <person name="Zhang R."/>
            <person name="Dong Y."/>
        </authorList>
    </citation>
    <scope>NUCLEOTIDE SEQUENCE [LARGE SCALE GENOMIC DNA]</scope>
    <source>
        <tissue evidence="6">Leaf</tissue>
    </source>
</reference>
<evidence type="ECO:0000256" key="1">
    <source>
        <dbReference type="ARBA" id="ARBA00004123"/>
    </source>
</evidence>
<evidence type="ECO:0000313" key="7">
    <source>
        <dbReference type="Proteomes" id="UP000501690"/>
    </source>
</evidence>
<sequence length="171" mass="19767">MPSNKRSQKFDEGSSKNCFCSQEYLIHKNDHNLSYSSSLANFRNHVLYHTEQPIKKTLKESDVSVNLNRLFLSKTEVEQYFLPMLKDDENVKDGVEVCAYDDYGNVYSLVFKMWADKYYVLNDIINGGSLQLDKTSNKTHKSPFSCQNGLPHEDEVMPTKKELLHSRTSID</sequence>
<comment type="subcellular location">
    <subcellularLocation>
        <location evidence="1">Nucleus</location>
    </subcellularLocation>
</comment>
<dbReference type="AlphaFoldDB" id="A0A4D6LTU0"/>
<keyword evidence="3" id="KW-0238">DNA-binding</keyword>
<dbReference type="Gene3D" id="2.40.330.10">
    <property type="entry name" value="DNA-binding pseudobarrel domain"/>
    <property type="match status" value="1"/>
</dbReference>
<dbReference type="EMBL" id="CP039349">
    <property type="protein sequence ID" value="QCD91995.1"/>
    <property type="molecule type" value="Genomic_DNA"/>
</dbReference>
<evidence type="ECO:0000256" key="4">
    <source>
        <dbReference type="ARBA" id="ARBA00023163"/>
    </source>
</evidence>
<dbReference type="SUPFAM" id="SSF101936">
    <property type="entry name" value="DNA-binding pseudobarrel domain"/>
    <property type="match status" value="1"/>
</dbReference>
<evidence type="ECO:0000256" key="2">
    <source>
        <dbReference type="ARBA" id="ARBA00023015"/>
    </source>
</evidence>
<proteinExistence type="predicted"/>
<keyword evidence="5" id="KW-0539">Nucleus</keyword>
<dbReference type="InterPro" id="IPR015300">
    <property type="entry name" value="DNA-bd_pseudobarrel_sf"/>
</dbReference>
<keyword evidence="2" id="KW-0805">Transcription regulation</keyword>